<dbReference type="InterPro" id="IPR041931">
    <property type="entry name" value="DNA_pol3_alpha_thumb_dom"/>
</dbReference>
<keyword evidence="6" id="KW-0548">Nucleotidyltransferase</keyword>
<evidence type="ECO:0000259" key="11">
    <source>
        <dbReference type="SMART" id="SM00306"/>
    </source>
</evidence>
<dbReference type="SUPFAM" id="SSF89550">
    <property type="entry name" value="PHP domain-like"/>
    <property type="match status" value="1"/>
</dbReference>
<dbReference type="SUPFAM" id="SSF51294">
    <property type="entry name" value="Hedgehog/intein (Hint) domain"/>
    <property type="match status" value="1"/>
</dbReference>
<dbReference type="SMART" id="SM00306">
    <property type="entry name" value="HintN"/>
    <property type="match status" value="1"/>
</dbReference>
<reference evidence="13 14" key="1">
    <citation type="submission" date="2020-08" db="EMBL/GenBank/DDBJ databases">
        <title>Sequencing the genomes of 1000 actinobacteria strains.</title>
        <authorList>
            <person name="Klenk H.-P."/>
        </authorList>
    </citation>
    <scope>NUCLEOTIDE SEQUENCE [LARGE SCALE GENOMIC DNA]</scope>
    <source>
        <strain evidence="13 14">DSM 9581</strain>
    </source>
</reference>
<dbReference type="Pfam" id="PF02811">
    <property type="entry name" value="PHP"/>
    <property type="match status" value="1"/>
</dbReference>
<dbReference type="Gene3D" id="1.10.10.1600">
    <property type="entry name" value="Bacterial DNA polymerase III alpha subunit, thumb domain"/>
    <property type="match status" value="1"/>
</dbReference>
<dbReference type="Pfam" id="PF01336">
    <property type="entry name" value="tRNA_anti-codon"/>
    <property type="match status" value="1"/>
</dbReference>
<evidence type="ECO:0000256" key="6">
    <source>
        <dbReference type="ARBA" id="ARBA00022695"/>
    </source>
</evidence>
<dbReference type="Pfam" id="PF07733">
    <property type="entry name" value="DNA_pol3_alpha"/>
    <property type="match status" value="1"/>
</dbReference>
<keyword evidence="8 13" id="KW-0239">DNA-directed DNA polymerase</keyword>
<dbReference type="GO" id="GO:0008408">
    <property type="term" value="F:3'-5' exonuclease activity"/>
    <property type="evidence" value="ECO:0007669"/>
    <property type="project" value="InterPro"/>
</dbReference>
<evidence type="ECO:0000256" key="3">
    <source>
        <dbReference type="ARBA" id="ARBA00012417"/>
    </source>
</evidence>
<feature type="domain" description="Hint" evidence="11">
    <location>
        <begin position="868"/>
        <end position="1004"/>
    </location>
</feature>
<dbReference type="Pfam" id="PF17657">
    <property type="entry name" value="DNA_pol3_finger"/>
    <property type="match status" value="1"/>
</dbReference>
<dbReference type="InterPro" id="IPR011708">
    <property type="entry name" value="DNA_pol3_alpha_NTPase_dom"/>
</dbReference>
<dbReference type="InterPro" id="IPR006141">
    <property type="entry name" value="Intein_N"/>
</dbReference>
<accession>A0A7W8WBL7</accession>
<dbReference type="InterPro" id="IPR003586">
    <property type="entry name" value="Hint_dom_C"/>
</dbReference>
<dbReference type="NCBIfam" id="TIGR01445">
    <property type="entry name" value="intein_Nterm"/>
    <property type="match status" value="1"/>
</dbReference>
<evidence type="ECO:0000259" key="10">
    <source>
        <dbReference type="SMART" id="SM00305"/>
    </source>
</evidence>
<evidence type="ECO:0000256" key="4">
    <source>
        <dbReference type="ARBA" id="ARBA00019114"/>
    </source>
</evidence>
<sequence>MAESTTRGFVHLHTHTEYSPLDGMGRMSDLVKAAAADGNPAFADTDHGTLAGAWKLRKFCKAAGIKAIPGCEVYMAIGSRFKPETILVDADDESGDAIDDEKGTKGALGETRKKKKIYEHLTLLAYTPEGWRNLVRLHNSAQATYSPGGGGLAKPQPLMDFDLLEKYREGIIVLTGCLGGGVAGALVRAHKDPTHAGEHRAAARSYLTNLVRIFGDENVFVEVMDHGIPDQHLITEDLRAIAGEFGLRMVATNDSHYTHERHSKAHEAWLAVGTKKVLSSEKRFKFHGHGHHLRTEAEMRALFGGEAWWQAACDATVEIADRVHPDIFGETRLRLPVYPVAQLNPEFRPQNVDHDDTRAMSNAYFRFLVSKGAREREGLAPDERLSAEVNKRIAWEYNVIVTMGLADYFLIVRDVIEWCRSTRGLPTKAYPKGREGQKKPIRVGPGRGSAAGSYCSYALGIVLPHPIKNGLLFERFLDLLRVGMPDVDVDFEQGRRPEVIAYLVAMWGSDRVAQIGTFGMARTKAAINDAARVLEKQALGDKLSKLVPIEGGKPASIASLTDDAFLPGRDFRALVAKSGEDATAILELASAFEDVIKTPGIHASGVLIADEPMFDLVPLRRSARGKGAALNAPMITEWDGVDCDDYGLLKLDVLGLRNLDVVQFTVDSIKATTGEDVEPADIDPDCGDERAQAAWALLRAGRTAGVFQMESEGMTKLAMDSGPTCLDDLSTIVALYRPGPLGQGMDKHWAARKRGTEPLDYGIFTDDRDEQAAIAAVLDESLGVPVFQEQSMRLGDVVAGFGPNTRNRLRKAISKKKKDEIAAVGELWMENASKGVSNETGEPKVAFRPSSAQNLWDAIKSAGEYQFNKCLAGETVVTTGRHTDHEVAALYRRLHASDRRADGICPACLQRPSRIKTVLCDPCRQWRAMFNGRGFHVLSYDFADGRIRPKRVKDVHFNGRREVYRITLADGRTIRATGNHRFLVQGGWVRVEHLSLGDELMTSEGYEAQQWDGSYRLTTGERQGAPGRLYAPGSENVGYVDGGHVALAEWTEATRQGSACAACGVSGVRLERAHLDGDRTHNAPGNLAWLCVSHHKEHDYEVNGRRRKWEKGYATGTSAIVSIEADGVTDTYDLEMDDEGHNFIANGIVSHNSHTTAYGLLAYWTAWLKANWPAEFAAAILAATESADKRAKAILSIQQEGIELLAPDINVSGAATQPEGASAVRLGLSEVRGVGANAAVIVAEREANGPFTGLADLLLRVHAAPKAAADTEADQEQEQEDEAEVDQATAEVGAILPVNVVESLVAAGALDSFGPRRGQMMISRAIREHPDLAVPDVDWGLLERSGRQRIAIGVITGQHPLSQLGAQLRSYTTPNGRYARPVSTVHAAAEREQVLLLGVLAGYSEKAYSKGRMAKITLEGTRGAIDGVMWDDDRQRVAFEPAVGQVVAISGTVRVREIEVEDEAGEVEIVSRRELTFRDMWLVPVEDPVVNRFALETDELAIAPERIEEAPVAVLSLPSAGPLEVYAPRLPEAVVATLGRALYDCPWTGTDVAGGVWLFGRGPDAVIVTVGKVTVHALENARDLARANSTDGWVQAA</sequence>
<dbReference type="PANTHER" id="PTHR32294">
    <property type="entry name" value="DNA POLYMERASE III SUBUNIT ALPHA"/>
    <property type="match status" value="1"/>
</dbReference>
<dbReference type="GO" id="GO:0005737">
    <property type="term" value="C:cytoplasm"/>
    <property type="evidence" value="ECO:0007669"/>
    <property type="project" value="UniProtKB-SubCell"/>
</dbReference>
<evidence type="ECO:0000256" key="1">
    <source>
        <dbReference type="ARBA" id="ARBA00004496"/>
    </source>
</evidence>
<dbReference type="InterPro" id="IPR004365">
    <property type="entry name" value="NA-bd_OB_tRNA"/>
</dbReference>
<dbReference type="InterPro" id="IPR036844">
    <property type="entry name" value="Hint_dom_sf"/>
</dbReference>
<dbReference type="NCBIfam" id="TIGR01443">
    <property type="entry name" value="intein_Cterm"/>
    <property type="match status" value="1"/>
</dbReference>
<dbReference type="InterPro" id="IPR004805">
    <property type="entry name" value="DnaE2/DnaE/PolC"/>
</dbReference>
<feature type="domain" description="Hint" evidence="10">
    <location>
        <begin position="1108"/>
        <end position="1158"/>
    </location>
</feature>
<evidence type="ECO:0000256" key="8">
    <source>
        <dbReference type="ARBA" id="ARBA00022932"/>
    </source>
</evidence>
<dbReference type="GO" id="GO:0016539">
    <property type="term" value="P:intein-mediated protein splicing"/>
    <property type="evidence" value="ECO:0007669"/>
    <property type="project" value="InterPro"/>
</dbReference>
<dbReference type="InterPro" id="IPR040982">
    <property type="entry name" value="DNA_pol3_finger"/>
</dbReference>
<comment type="similarity">
    <text evidence="2">Belongs to the DNA polymerase type-C family. DnaE subfamily.</text>
</comment>
<dbReference type="InterPro" id="IPR030934">
    <property type="entry name" value="Intein_C"/>
</dbReference>
<comment type="caution">
    <text evidence="13">The sequence shown here is derived from an EMBL/GenBank/DDBJ whole genome shotgun (WGS) entry which is preliminary data.</text>
</comment>
<dbReference type="Proteomes" id="UP000564629">
    <property type="component" value="Unassembled WGS sequence"/>
</dbReference>
<gene>
    <name evidence="13" type="ORF">HNR08_003595</name>
</gene>
<dbReference type="NCBIfam" id="TIGR00594">
    <property type="entry name" value="polc"/>
    <property type="match status" value="1"/>
</dbReference>
<dbReference type="InterPro" id="IPR004013">
    <property type="entry name" value="PHP_dom"/>
</dbReference>
<dbReference type="InterPro" id="IPR016195">
    <property type="entry name" value="Pol/histidinol_Pase-like"/>
</dbReference>
<dbReference type="InterPro" id="IPR003141">
    <property type="entry name" value="Pol/His_phosphatase_N"/>
</dbReference>
<proteinExistence type="inferred from homology"/>
<dbReference type="GO" id="GO:0003887">
    <property type="term" value="F:DNA-directed DNA polymerase activity"/>
    <property type="evidence" value="ECO:0007669"/>
    <property type="project" value="UniProtKB-KW"/>
</dbReference>
<name>A0A7W8WBL7_9CELL</name>
<dbReference type="SMART" id="SM00305">
    <property type="entry name" value="HintC"/>
    <property type="match status" value="1"/>
</dbReference>
<dbReference type="GO" id="GO:0006260">
    <property type="term" value="P:DNA replication"/>
    <property type="evidence" value="ECO:0007669"/>
    <property type="project" value="UniProtKB-KW"/>
</dbReference>
<dbReference type="Gene3D" id="2.170.16.10">
    <property type="entry name" value="Hedgehog/Intein (Hint) domain"/>
    <property type="match status" value="1"/>
</dbReference>
<dbReference type="Pfam" id="PF14579">
    <property type="entry name" value="HHH_6"/>
    <property type="match status" value="1"/>
</dbReference>
<dbReference type="RefSeq" id="WP_146831608.1">
    <property type="nucleotide sequence ID" value="NZ_BJVQ01000001.1"/>
</dbReference>
<dbReference type="Pfam" id="PF14890">
    <property type="entry name" value="Intein_splicing"/>
    <property type="match status" value="1"/>
</dbReference>
<dbReference type="InterPro" id="IPR003587">
    <property type="entry name" value="Hint_dom_N"/>
</dbReference>
<keyword evidence="5" id="KW-0808">Transferase</keyword>
<keyword evidence="7" id="KW-0235">DNA replication</keyword>
<comment type="catalytic activity">
    <reaction evidence="9">
        <text>DNA(n) + a 2'-deoxyribonucleoside 5'-triphosphate = DNA(n+1) + diphosphate</text>
        <dbReference type="Rhea" id="RHEA:22508"/>
        <dbReference type="Rhea" id="RHEA-COMP:17339"/>
        <dbReference type="Rhea" id="RHEA-COMP:17340"/>
        <dbReference type="ChEBI" id="CHEBI:33019"/>
        <dbReference type="ChEBI" id="CHEBI:61560"/>
        <dbReference type="ChEBI" id="CHEBI:173112"/>
        <dbReference type="EC" id="2.7.7.7"/>
    </reaction>
</comment>
<dbReference type="CDD" id="cd00081">
    <property type="entry name" value="Hint"/>
    <property type="match status" value="1"/>
</dbReference>
<dbReference type="Gene3D" id="3.20.20.140">
    <property type="entry name" value="Metal-dependent hydrolases"/>
    <property type="match status" value="1"/>
</dbReference>
<dbReference type="PROSITE" id="PS50817">
    <property type="entry name" value="INTEIN_N_TER"/>
    <property type="match status" value="1"/>
</dbReference>
<dbReference type="EC" id="2.7.7.7" evidence="3"/>
<dbReference type="Gene3D" id="1.10.150.870">
    <property type="match status" value="1"/>
</dbReference>
<evidence type="ECO:0000256" key="9">
    <source>
        <dbReference type="ARBA" id="ARBA00049244"/>
    </source>
</evidence>
<dbReference type="PROSITE" id="PS50818">
    <property type="entry name" value="INTEIN_C_TER"/>
    <property type="match status" value="1"/>
</dbReference>
<evidence type="ECO:0000259" key="12">
    <source>
        <dbReference type="SMART" id="SM00481"/>
    </source>
</evidence>
<comment type="subcellular location">
    <subcellularLocation>
        <location evidence="1">Cytoplasm</location>
    </subcellularLocation>
</comment>
<dbReference type="InterPro" id="IPR029460">
    <property type="entry name" value="DNAPol_HHH"/>
</dbReference>
<organism evidence="13 14">
    <name type="scientific">Cellulomonas hominis</name>
    <dbReference type="NCBI Taxonomy" id="156981"/>
    <lineage>
        <taxon>Bacteria</taxon>
        <taxon>Bacillati</taxon>
        <taxon>Actinomycetota</taxon>
        <taxon>Actinomycetes</taxon>
        <taxon>Micrococcales</taxon>
        <taxon>Cellulomonadaceae</taxon>
        <taxon>Cellulomonas</taxon>
    </lineage>
</organism>
<evidence type="ECO:0000256" key="5">
    <source>
        <dbReference type="ARBA" id="ARBA00022679"/>
    </source>
</evidence>
<evidence type="ECO:0000256" key="2">
    <source>
        <dbReference type="ARBA" id="ARBA00009496"/>
    </source>
</evidence>
<protein>
    <recommendedName>
        <fullName evidence="4">DNA polymerase III subunit alpha</fullName>
        <ecNumber evidence="3">2.7.7.7</ecNumber>
    </recommendedName>
</protein>
<dbReference type="OrthoDB" id="9803237at2"/>
<evidence type="ECO:0000313" key="14">
    <source>
        <dbReference type="Proteomes" id="UP000564629"/>
    </source>
</evidence>
<dbReference type="GO" id="GO:0003676">
    <property type="term" value="F:nucleic acid binding"/>
    <property type="evidence" value="ECO:0007669"/>
    <property type="project" value="InterPro"/>
</dbReference>
<dbReference type="SMART" id="SM00481">
    <property type="entry name" value="POLIIIAc"/>
    <property type="match status" value="1"/>
</dbReference>
<dbReference type="EMBL" id="JACHDN010000001">
    <property type="protein sequence ID" value="MBB5474859.1"/>
    <property type="molecule type" value="Genomic_DNA"/>
</dbReference>
<dbReference type="PANTHER" id="PTHR32294:SF0">
    <property type="entry name" value="DNA POLYMERASE III SUBUNIT ALPHA"/>
    <property type="match status" value="1"/>
</dbReference>
<evidence type="ECO:0000313" key="13">
    <source>
        <dbReference type="EMBL" id="MBB5474859.1"/>
    </source>
</evidence>
<evidence type="ECO:0000256" key="7">
    <source>
        <dbReference type="ARBA" id="ARBA00022705"/>
    </source>
</evidence>
<feature type="domain" description="Polymerase/histidinol phosphatase N-terminal" evidence="12">
    <location>
        <begin position="10"/>
        <end position="77"/>
    </location>
</feature>